<feature type="compositionally biased region" description="Basic residues" evidence="1">
    <location>
        <begin position="180"/>
        <end position="195"/>
    </location>
</feature>
<feature type="region of interest" description="Disordered" evidence="1">
    <location>
        <begin position="14"/>
        <end position="45"/>
    </location>
</feature>
<sequence length="794" mass="91984">MSSKRLQFLATLKEDAIKGQHSPSNEEEDSISDRNLYVPSRQESPIRFSKDFSEQDLQQLTRMVEDDDEEPSGTGNERMDTECLPTERVTNPSSVLLSKDCNFNDPILPYSPVIQNNSSVATKDLCLESPKFSTVIAQEIAQLGCNSSTIPSTPMTLSVSSPMPSEQQSTESPLSLNETKKRHISQRKDKGRVRQVHRDQWLDVKRKKNKNLGKEYTSRNGKVRKQKEIGLPCGEKCKLKCSQKFTDFDRNLLFAAFWSLGELVRHWDFIAKYCDKIPKRRMTTESASRREFTLRYYLPAKVGNSSSGDESKIQVCKTMFLRTLGIKQGMVYSTLNKLSLQGTVMQDKRGHHQHTKKISEEMIASVCDHVNSFVPVESHYVRERTKKLYLDGSLTFARMFLLYKEWDDPKGQTKVETVRQYRDIINKNINLGFHVPKKDRCDVCHVYENLPRPVTEEQLDLYRTHMRNKTIARELKNKDKECAQNTNEVITAVYDFQKVHGMPYAETSILYYKRKLTVYNFTIYEMGNKVAKCYVWDETTARRGANEVSSCLYDFIKENHQKSIKTINFWSDNCGGQNRNRIVFATYLALKARDFKVSITHKYFEKGHTQNEGDSVHALIERTAKNRTVYTPEQWYALIRWAKQDGTPYIVKEMTISDFIDFKNLLPGCNWTTNTDNERVLWSQVKQLQILPESLNISYKTDFCEHEFKSITIINPPKTRVKNRTRLDNSPVPSPLTRKLTEAYTRKLPIPQAKLKDLKDLCKSNVIPSIYHDFYTNLIGADEVFEHQIDDEAE</sequence>
<feature type="region of interest" description="Disordered" evidence="1">
    <location>
        <begin position="153"/>
        <end position="200"/>
    </location>
</feature>
<feature type="compositionally biased region" description="Polar residues" evidence="1">
    <location>
        <begin position="153"/>
        <end position="177"/>
    </location>
</feature>
<dbReference type="PANTHER" id="PTHR10773">
    <property type="entry name" value="DNA-DIRECTED RNA POLYMERASES I, II, AND III SUBUNIT RPABC2"/>
    <property type="match status" value="1"/>
</dbReference>
<proteinExistence type="predicted"/>
<gene>
    <name evidence="3" type="ORF">ABMA27_012955</name>
</gene>
<dbReference type="Pfam" id="PF25273">
    <property type="entry name" value="DUF7869"/>
    <property type="match status" value="1"/>
</dbReference>
<accession>A0ABR3IDJ3</accession>
<reference evidence="3 4" key="1">
    <citation type="submission" date="2024-06" db="EMBL/GenBank/DDBJ databases">
        <title>A chromosome-level genome assembly of beet webworm, Loxostege sticticalis.</title>
        <authorList>
            <person name="Zhang Y."/>
        </authorList>
    </citation>
    <scope>NUCLEOTIDE SEQUENCE [LARGE SCALE GENOMIC DNA]</scope>
    <source>
        <strain evidence="3">AQ026</strain>
        <tissue evidence="3">Whole body</tissue>
    </source>
</reference>
<dbReference type="EMBL" id="JBEUOH010000004">
    <property type="protein sequence ID" value="KAL0894329.1"/>
    <property type="molecule type" value="Genomic_DNA"/>
</dbReference>
<evidence type="ECO:0000313" key="4">
    <source>
        <dbReference type="Proteomes" id="UP001549920"/>
    </source>
</evidence>
<organism evidence="3 4">
    <name type="scientific">Loxostege sticticalis</name>
    <name type="common">Beet webworm moth</name>
    <dbReference type="NCBI Taxonomy" id="481309"/>
    <lineage>
        <taxon>Eukaryota</taxon>
        <taxon>Metazoa</taxon>
        <taxon>Ecdysozoa</taxon>
        <taxon>Arthropoda</taxon>
        <taxon>Hexapoda</taxon>
        <taxon>Insecta</taxon>
        <taxon>Pterygota</taxon>
        <taxon>Neoptera</taxon>
        <taxon>Endopterygota</taxon>
        <taxon>Lepidoptera</taxon>
        <taxon>Glossata</taxon>
        <taxon>Ditrysia</taxon>
        <taxon>Pyraloidea</taxon>
        <taxon>Crambidae</taxon>
        <taxon>Pyraustinae</taxon>
        <taxon>Loxostege</taxon>
    </lineage>
</organism>
<keyword evidence="4" id="KW-1185">Reference proteome</keyword>
<dbReference type="InterPro" id="IPR057191">
    <property type="entry name" value="DUF7869"/>
</dbReference>
<evidence type="ECO:0000256" key="1">
    <source>
        <dbReference type="SAM" id="MobiDB-lite"/>
    </source>
</evidence>
<comment type="caution">
    <text evidence="3">The sequence shown here is derived from an EMBL/GenBank/DDBJ whole genome shotgun (WGS) entry which is preliminary data.</text>
</comment>
<evidence type="ECO:0000313" key="3">
    <source>
        <dbReference type="EMBL" id="KAL0894329.1"/>
    </source>
</evidence>
<dbReference type="Proteomes" id="UP001549920">
    <property type="component" value="Unassembled WGS sequence"/>
</dbReference>
<feature type="domain" description="DUF7869" evidence="2">
    <location>
        <begin position="527"/>
        <end position="669"/>
    </location>
</feature>
<dbReference type="PANTHER" id="PTHR10773:SF19">
    <property type="match status" value="1"/>
</dbReference>
<evidence type="ECO:0000259" key="2">
    <source>
        <dbReference type="Pfam" id="PF25273"/>
    </source>
</evidence>
<name>A0ABR3IDJ3_LOXSC</name>
<protein>
    <recommendedName>
        <fullName evidence="2">DUF7869 domain-containing protein</fullName>
    </recommendedName>
</protein>